<comment type="similarity">
    <text evidence="2">Belongs to the Orai family.</text>
</comment>
<dbReference type="GO" id="GO:0016020">
    <property type="term" value="C:membrane"/>
    <property type="evidence" value="ECO:0007669"/>
    <property type="project" value="UniProtKB-SubCell"/>
</dbReference>
<evidence type="ECO:0000256" key="3">
    <source>
        <dbReference type="ARBA" id="ARBA00022692"/>
    </source>
</evidence>
<dbReference type="InterPro" id="IPR038350">
    <property type="entry name" value="Orai_sf"/>
</dbReference>
<evidence type="ECO:0000256" key="1">
    <source>
        <dbReference type="ARBA" id="ARBA00004141"/>
    </source>
</evidence>
<dbReference type="VEuPathDB" id="FungiDB:AeMF1_013929"/>
<keyword evidence="3 6" id="KW-0812">Transmembrane</keyword>
<reference evidence="7 8" key="1">
    <citation type="submission" date="2019-07" db="EMBL/GenBank/DDBJ databases">
        <title>Genomics analysis of Aphanomyces spp. identifies a new class of oomycete effector associated with host adaptation.</title>
        <authorList>
            <person name="Gaulin E."/>
        </authorList>
    </citation>
    <scope>NUCLEOTIDE SEQUENCE [LARGE SCALE GENOMIC DNA]</scope>
    <source>
        <strain evidence="7 8">ATCC 201684</strain>
    </source>
</reference>
<comment type="subcellular location">
    <subcellularLocation>
        <location evidence="1">Membrane</location>
        <topology evidence="1">Multi-pass membrane protein</topology>
    </subcellularLocation>
</comment>
<feature type="transmembrane region" description="Helical" evidence="6">
    <location>
        <begin position="90"/>
        <end position="119"/>
    </location>
</feature>
<name>A0A6G0X2P7_9STRA</name>
<dbReference type="EMBL" id="VJMJ01000117">
    <property type="protein sequence ID" value="KAF0734158.1"/>
    <property type="molecule type" value="Genomic_DNA"/>
</dbReference>
<gene>
    <name evidence="7" type="ORF">Ae201684_009026</name>
</gene>
<dbReference type="Pfam" id="PF07856">
    <property type="entry name" value="Orai-1"/>
    <property type="match status" value="1"/>
</dbReference>
<keyword evidence="8" id="KW-1185">Reference proteome</keyword>
<evidence type="ECO:0000256" key="5">
    <source>
        <dbReference type="ARBA" id="ARBA00023136"/>
    </source>
</evidence>
<proteinExistence type="inferred from homology"/>
<evidence type="ECO:0000313" key="7">
    <source>
        <dbReference type="EMBL" id="KAF0734158.1"/>
    </source>
</evidence>
<dbReference type="Proteomes" id="UP000481153">
    <property type="component" value="Unassembled WGS sequence"/>
</dbReference>
<evidence type="ECO:0000256" key="4">
    <source>
        <dbReference type="ARBA" id="ARBA00022989"/>
    </source>
</evidence>
<dbReference type="AlphaFoldDB" id="A0A6G0X2P7"/>
<organism evidence="7 8">
    <name type="scientific">Aphanomyces euteiches</name>
    <dbReference type="NCBI Taxonomy" id="100861"/>
    <lineage>
        <taxon>Eukaryota</taxon>
        <taxon>Sar</taxon>
        <taxon>Stramenopiles</taxon>
        <taxon>Oomycota</taxon>
        <taxon>Saprolegniomycetes</taxon>
        <taxon>Saprolegniales</taxon>
        <taxon>Verrucalvaceae</taxon>
        <taxon>Aphanomyces</taxon>
    </lineage>
</organism>
<evidence type="ECO:0000313" key="8">
    <source>
        <dbReference type="Proteomes" id="UP000481153"/>
    </source>
</evidence>
<sequence length="130" mass="14364">MASGVVLSMLGSYDLNKAQQWRRDDLQHRAQEYVEREKRQSKLVNELRLSDARSDQLSTVSNMSVLLVGFVMAANVDISLPAPSQVPQQLIFVCGTTSAAAILCVLCSMLMCTMLLLALTQCVKVQHPTH</sequence>
<accession>A0A6G0X2P7</accession>
<keyword evidence="5 6" id="KW-0472">Membrane</keyword>
<dbReference type="Gene3D" id="1.20.140.140">
    <property type="entry name" value="Calcium release-activated calcium channel protein Orai"/>
    <property type="match status" value="1"/>
</dbReference>
<feature type="transmembrane region" description="Helical" evidence="6">
    <location>
        <begin position="57"/>
        <end position="78"/>
    </location>
</feature>
<keyword evidence="4 6" id="KW-1133">Transmembrane helix</keyword>
<evidence type="ECO:0000256" key="2">
    <source>
        <dbReference type="ARBA" id="ARBA00008062"/>
    </source>
</evidence>
<evidence type="ECO:0000256" key="6">
    <source>
        <dbReference type="SAM" id="Phobius"/>
    </source>
</evidence>
<dbReference type="InterPro" id="IPR012446">
    <property type="entry name" value="CRAC_channel"/>
</dbReference>
<protein>
    <submittedName>
        <fullName evidence="7">Uncharacterized protein</fullName>
    </submittedName>
</protein>
<comment type="caution">
    <text evidence="7">The sequence shown here is derived from an EMBL/GenBank/DDBJ whole genome shotgun (WGS) entry which is preliminary data.</text>
</comment>